<dbReference type="EMBL" id="ML978123">
    <property type="protein sequence ID" value="KAF2101732.1"/>
    <property type="molecule type" value="Genomic_DNA"/>
</dbReference>
<dbReference type="PRINTS" id="PR00420">
    <property type="entry name" value="RNGMNOXGNASE"/>
</dbReference>
<keyword evidence="1" id="KW-0285">Flavoprotein</keyword>
<dbReference type="AlphaFoldDB" id="A0A9P4INN1"/>
<evidence type="ECO:0000313" key="5">
    <source>
        <dbReference type="EMBL" id="KAF2101732.1"/>
    </source>
</evidence>
<dbReference type="Gene3D" id="3.30.9.10">
    <property type="entry name" value="D-Amino Acid Oxidase, subunit A, domain 2"/>
    <property type="match status" value="1"/>
</dbReference>
<name>A0A9P4INN1_9PEZI</name>
<dbReference type="Proteomes" id="UP000799772">
    <property type="component" value="Unassembled WGS sequence"/>
</dbReference>
<comment type="caution">
    <text evidence="5">The sequence shown here is derived from an EMBL/GenBank/DDBJ whole genome shotgun (WGS) entry which is preliminary data.</text>
</comment>
<dbReference type="GO" id="GO:0016709">
    <property type="term" value="F:oxidoreductase activity, acting on paired donors, with incorporation or reduction of molecular oxygen, NAD(P)H as one donor, and incorporation of one atom of oxygen"/>
    <property type="evidence" value="ECO:0007669"/>
    <property type="project" value="UniProtKB-ARBA"/>
</dbReference>
<accession>A0A9P4INN1</accession>
<dbReference type="InterPro" id="IPR036188">
    <property type="entry name" value="FAD/NAD-bd_sf"/>
</dbReference>
<evidence type="ECO:0000256" key="2">
    <source>
        <dbReference type="ARBA" id="ARBA00022827"/>
    </source>
</evidence>
<evidence type="ECO:0000313" key="6">
    <source>
        <dbReference type="Proteomes" id="UP000799772"/>
    </source>
</evidence>
<dbReference type="Pfam" id="PF01494">
    <property type="entry name" value="FAD_binding_3"/>
    <property type="match status" value="1"/>
</dbReference>
<dbReference type="PANTHER" id="PTHR43004">
    <property type="entry name" value="TRK SYSTEM POTASSIUM UPTAKE PROTEIN"/>
    <property type="match status" value="1"/>
</dbReference>
<keyword evidence="2" id="KW-0274">FAD</keyword>
<evidence type="ECO:0000256" key="1">
    <source>
        <dbReference type="ARBA" id="ARBA00022630"/>
    </source>
</evidence>
<evidence type="ECO:0000259" key="4">
    <source>
        <dbReference type="Pfam" id="PF01494"/>
    </source>
</evidence>
<dbReference type="Gene3D" id="3.50.50.60">
    <property type="entry name" value="FAD/NAD(P)-binding domain"/>
    <property type="match status" value="1"/>
</dbReference>
<keyword evidence="6" id="KW-1185">Reference proteome</keyword>
<dbReference type="Gene3D" id="3.40.30.120">
    <property type="match status" value="1"/>
</dbReference>
<gene>
    <name evidence="5" type="ORF">NA57DRAFT_53682</name>
</gene>
<evidence type="ECO:0000256" key="3">
    <source>
        <dbReference type="ARBA" id="ARBA00023002"/>
    </source>
</evidence>
<protein>
    <recommendedName>
        <fullName evidence="4">FAD-binding domain-containing protein</fullName>
    </recommendedName>
</protein>
<dbReference type="InterPro" id="IPR002938">
    <property type="entry name" value="FAD-bd"/>
</dbReference>
<dbReference type="InterPro" id="IPR050641">
    <property type="entry name" value="RIFMO-like"/>
</dbReference>
<dbReference type="OrthoDB" id="2096480at2759"/>
<dbReference type="PANTHER" id="PTHR43004:SF21">
    <property type="entry name" value="FAD-BINDING DOMAIN-CONTAINING PROTEIN-RELATED"/>
    <property type="match status" value="1"/>
</dbReference>
<organism evidence="5 6">
    <name type="scientific">Rhizodiscina lignyota</name>
    <dbReference type="NCBI Taxonomy" id="1504668"/>
    <lineage>
        <taxon>Eukaryota</taxon>
        <taxon>Fungi</taxon>
        <taxon>Dikarya</taxon>
        <taxon>Ascomycota</taxon>
        <taxon>Pezizomycotina</taxon>
        <taxon>Dothideomycetes</taxon>
        <taxon>Pleosporomycetidae</taxon>
        <taxon>Aulographales</taxon>
        <taxon>Rhizodiscinaceae</taxon>
        <taxon>Rhizodiscina</taxon>
    </lineage>
</organism>
<reference evidence="5" key="1">
    <citation type="journal article" date="2020" name="Stud. Mycol.">
        <title>101 Dothideomycetes genomes: a test case for predicting lifestyles and emergence of pathogens.</title>
        <authorList>
            <person name="Haridas S."/>
            <person name="Albert R."/>
            <person name="Binder M."/>
            <person name="Bloem J."/>
            <person name="Labutti K."/>
            <person name="Salamov A."/>
            <person name="Andreopoulos B."/>
            <person name="Baker S."/>
            <person name="Barry K."/>
            <person name="Bills G."/>
            <person name="Bluhm B."/>
            <person name="Cannon C."/>
            <person name="Castanera R."/>
            <person name="Culley D."/>
            <person name="Daum C."/>
            <person name="Ezra D."/>
            <person name="Gonzalez J."/>
            <person name="Henrissat B."/>
            <person name="Kuo A."/>
            <person name="Liang C."/>
            <person name="Lipzen A."/>
            <person name="Lutzoni F."/>
            <person name="Magnuson J."/>
            <person name="Mondo S."/>
            <person name="Nolan M."/>
            <person name="Ohm R."/>
            <person name="Pangilinan J."/>
            <person name="Park H.-J."/>
            <person name="Ramirez L."/>
            <person name="Alfaro M."/>
            <person name="Sun H."/>
            <person name="Tritt A."/>
            <person name="Yoshinaga Y."/>
            <person name="Zwiers L.-H."/>
            <person name="Turgeon B."/>
            <person name="Goodwin S."/>
            <person name="Spatafora J."/>
            <person name="Crous P."/>
            <person name="Grigoriev I."/>
        </authorList>
    </citation>
    <scope>NUCLEOTIDE SEQUENCE</scope>
    <source>
        <strain evidence="5">CBS 133067</strain>
    </source>
</reference>
<feature type="domain" description="FAD-binding" evidence="4">
    <location>
        <begin position="5"/>
        <end position="367"/>
    </location>
</feature>
<keyword evidence="3" id="KW-0560">Oxidoreductase</keyword>
<proteinExistence type="predicted"/>
<dbReference type="Pfam" id="PF21274">
    <property type="entry name" value="Rng_hyd_C"/>
    <property type="match status" value="1"/>
</dbReference>
<dbReference type="GO" id="GO:0071949">
    <property type="term" value="F:FAD binding"/>
    <property type="evidence" value="ECO:0007669"/>
    <property type="project" value="InterPro"/>
</dbReference>
<sequence length="567" mass="62562">MDTDIDILIVGGGPVGMMAAYMFAHLGQRCTLIEQSTTTTIYPKMELSNHRTMEIHRQIGLLERVRAKAVPEQFDLDEIISTGYGEHGKAIHTWTRESPAALRQKWAKINNGAYPLEPYMRQNQITFEALMKSVVQSEPLIDDRWGFTFKSLKEEDEAVIATVIDPAGKEIQIKSKYLIGCDGGGSGVRKSAGIISPRDTLPFQAVSVHFKSKEASKLLQQGHYWHMMFLNGAALINQDEGETWTFLQSVPPDADLSAALEALEPRTAIYQSLGGLGQPFNFHIDEILTQYKWKSDLAIAESFRSAKGRVLLAGDAAHQLSPVGGHGMNSGIQDVYGLSWKLVAVLRGYGGDALLDSYSFERRKTAQLNRKMVEKATHEVALPIFTAAITIGAERLMAEDEEAQKIREGLKAQFAEGHWLHGQNGIYIGYRYNGSPIIVPDQAVPEPAESVTELIPTTWPGSRAPHVFLKDGKTSIFDLYGSGFTIVDFTPTGSTADQFLAAAKSLDIPISKVHIPEEKHCRDVWERDVVLVRPDGFVAWRVPTGNSWPGDLDAVTDVLRTAVGKSS</sequence>
<dbReference type="SUPFAM" id="SSF51905">
    <property type="entry name" value="FAD/NAD(P)-binding domain"/>
    <property type="match status" value="1"/>
</dbReference>